<gene>
    <name evidence="8" type="ORF">JMJ92_10260</name>
</gene>
<protein>
    <submittedName>
        <fullName evidence="8">DMT family transporter</fullName>
    </submittedName>
</protein>
<dbReference type="PANTHER" id="PTHR22911">
    <property type="entry name" value="ACYL-MALONYL CONDENSING ENZYME-RELATED"/>
    <property type="match status" value="1"/>
</dbReference>
<evidence type="ECO:0000256" key="6">
    <source>
        <dbReference type="SAM" id="Phobius"/>
    </source>
</evidence>
<proteinExistence type="inferred from homology"/>
<feature type="transmembrane region" description="Helical" evidence="6">
    <location>
        <begin position="48"/>
        <end position="66"/>
    </location>
</feature>
<accession>A0ABS1RIL3</accession>
<dbReference type="Gene3D" id="1.10.3730.20">
    <property type="match status" value="2"/>
</dbReference>
<keyword evidence="5 6" id="KW-0472">Membrane</keyword>
<feature type="transmembrane region" description="Helical" evidence="6">
    <location>
        <begin position="268"/>
        <end position="286"/>
    </location>
</feature>
<evidence type="ECO:0000256" key="5">
    <source>
        <dbReference type="ARBA" id="ARBA00023136"/>
    </source>
</evidence>
<feature type="domain" description="EamA" evidence="7">
    <location>
        <begin position="15"/>
        <end position="146"/>
    </location>
</feature>
<dbReference type="InterPro" id="IPR000620">
    <property type="entry name" value="EamA_dom"/>
</dbReference>
<dbReference type="SUPFAM" id="SSF103481">
    <property type="entry name" value="Multidrug resistance efflux transporter EmrE"/>
    <property type="match status" value="2"/>
</dbReference>
<reference evidence="9" key="1">
    <citation type="submission" date="2021-01" db="EMBL/GenBank/DDBJ databases">
        <title>Draft genomes of Rhodovulum sulfidophilum.</title>
        <authorList>
            <person name="Guzman M.S."/>
        </authorList>
    </citation>
    <scope>NUCLEOTIDE SEQUENCE [LARGE SCALE GENOMIC DNA]</scope>
    <source>
        <strain evidence="9">AB19</strain>
    </source>
</reference>
<dbReference type="Proteomes" id="UP000635853">
    <property type="component" value="Unassembled WGS sequence"/>
</dbReference>
<feature type="transmembrane region" description="Helical" evidence="6">
    <location>
        <begin position="156"/>
        <end position="177"/>
    </location>
</feature>
<feature type="transmembrane region" description="Helical" evidence="6">
    <location>
        <begin position="242"/>
        <end position="262"/>
    </location>
</feature>
<name>A0ABS1RIL3_9RHOB</name>
<evidence type="ECO:0000259" key="7">
    <source>
        <dbReference type="Pfam" id="PF00892"/>
    </source>
</evidence>
<dbReference type="PANTHER" id="PTHR22911:SF6">
    <property type="entry name" value="SOLUTE CARRIER FAMILY 35 MEMBER G1"/>
    <property type="match status" value="1"/>
</dbReference>
<feature type="transmembrane region" description="Helical" evidence="6">
    <location>
        <begin position="131"/>
        <end position="150"/>
    </location>
</feature>
<evidence type="ECO:0000256" key="4">
    <source>
        <dbReference type="ARBA" id="ARBA00022989"/>
    </source>
</evidence>
<feature type="domain" description="EamA" evidence="7">
    <location>
        <begin position="156"/>
        <end position="285"/>
    </location>
</feature>
<organism evidence="8 9">
    <name type="scientific">Rhodovulum visakhapatnamense</name>
    <dbReference type="NCBI Taxonomy" id="364297"/>
    <lineage>
        <taxon>Bacteria</taxon>
        <taxon>Pseudomonadati</taxon>
        <taxon>Pseudomonadota</taxon>
        <taxon>Alphaproteobacteria</taxon>
        <taxon>Rhodobacterales</taxon>
        <taxon>Paracoccaceae</taxon>
        <taxon>Rhodovulum</taxon>
    </lineage>
</organism>
<feature type="transmembrane region" description="Helical" evidence="6">
    <location>
        <begin position="12"/>
        <end position="36"/>
    </location>
</feature>
<keyword evidence="3 6" id="KW-0812">Transmembrane</keyword>
<dbReference type="Pfam" id="PF00892">
    <property type="entry name" value="EamA"/>
    <property type="match status" value="2"/>
</dbReference>
<comment type="caution">
    <text evidence="8">The sequence shown here is derived from an EMBL/GenBank/DDBJ whole genome shotgun (WGS) entry which is preliminary data.</text>
</comment>
<evidence type="ECO:0000256" key="1">
    <source>
        <dbReference type="ARBA" id="ARBA00004141"/>
    </source>
</evidence>
<feature type="transmembrane region" description="Helical" evidence="6">
    <location>
        <begin position="213"/>
        <end position="230"/>
    </location>
</feature>
<dbReference type="RefSeq" id="WP_113668404.1">
    <property type="nucleotide sequence ID" value="NZ_JAESIL010000036.1"/>
</dbReference>
<feature type="transmembrane region" description="Helical" evidence="6">
    <location>
        <begin position="184"/>
        <end position="207"/>
    </location>
</feature>
<keyword evidence="9" id="KW-1185">Reference proteome</keyword>
<evidence type="ECO:0000256" key="2">
    <source>
        <dbReference type="ARBA" id="ARBA00009853"/>
    </source>
</evidence>
<comment type="similarity">
    <text evidence="2">Belongs to the drug/metabolite transporter (DMT) superfamily. 10 TMS drug/metabolite exporter (DME) (TC 2.A.7.3) family.</text>
</comment>
<evidence type="ECO:0000313" key="9">
    <source>
        <dbReference type="Proteomes" id="UP000635853"/>
    </source>
</evidence>
<dbReference type="EMBL" id="JAESIL010000036">
    <property type="protein sequence ID" value="MBL3578536.1"/>
    <property type="molecule type" value="Genomic_DNA"/>
</dbReference>
<feature type="transmembrane region" description="Helical" evidence="6">
    <location>
        <begin position="78"/>
        <end position="95"/>
    </location>
</feature>
<evidence type="ECO:0000256" key="3">
    <source>
        <dbReference type="ARBA" id="ARBA00022692"/>
    </source>
</evidence>
<comment type="subcellular location">
    <subcellularLocation>
        <location evidence="1">Membrane</location>
        <topology evidence="1">Multi-pass membrane protein</topology>
    </subcellularLocation>
</comment>
<evidence type="ECO:0000313" key="8">
    <source>
        <dbReference type="EMBL" id="MBL3578536.1"/>
    </source>
</evidence>
<sequence length="305" mass="32989">MAMQSVPARGQNPVAGILWMLVTGVCFVAVTALVKLSGQGIPAAQSAFLRYVLGLVFLLPVLGRLMRLRMDRGRMMLYGGRGLAHALGVICWFFAMTRIPVAEVTAMNYLNPIYVTLGAALLFGERLAARRILAIAAAFLGVLVILRPGFREISDGHVAMLFTAVLFGISYLTAKLLSERDDAVVVVAMMSIAVTVVLAPVALAVWVTPRWDQVAGLFLVALFATAGHYTMTRAFRAAPLTVTQPITFLQLVWATLVGWLAFGEAVDGWVLLGGGMIIGSVVFITWREAVHKRRAVTPPTHLPET</sequence>
<keyword evidence="4 6" id="KW-1133">Transmembrane helix</keyword>
<dbReference type="InterPro" id="IPR037185">
    <property type="entry name" value="EmrE-like"/>
</dbReference>